<keyword evidence="2" id="KW-0808">Transferase</keyword>
<evidence type="ECO:0000259" key="1">
    <source>
        <dbReference type="Pfam" id="PF07475"/>
    </source>
</evidence>
<evidence type="ECO:0000313" key="2">
    <source>
        <dbReference type="EMBL" id="MDX6804602.1"/>
    </source>
</evidence>
<proteinExistence type="predicted"/>
<dbReference type="CDD" id="cd01918">
    <property type="entry name" value="HprK_C"/>
    <property type="match status" value="1"/>
</dbReference>
<name>A0ABU4RIE2_9HYPH</name>
<keyword evidence="3" id="KW-1185">Reference proteome</keyword>
<evidence type="ECO:0000313" key="3">
    <source>
        <dbReference type="Proteomes" id="UP001274321"/>
    </source>
</evidence>
<reference evidence="2 3" key="1">
    <citation type="submission" date="2023-11" db="EMBL/GenBank/DDBJ databases">
        <authorList>
            <person name="Bao R."/>
        </authorList>
    </citation>
    <scope>NUCLEOTIDE SEQUENCE [LARGE SCALE GENOMIC DNA]</scope>
    <source>
        <strain evidence="2 3">PJ23</strain>
    </source>
</reference>
<keyword evidence="2" id="KW-0418">Kinase</keyword>
<organism evidence="2 3">
    <name type="scientific">Terrihabitans rhizophilus</name>
    <dbReference type="NCBI Taxonomy" id="3092662"/>
    <lineage>
        <taxon>Bacteria</taxon>
        <taxon>Pseudomonadati</taxon>
        <taxon>Pseudomonadota</taxon>
        <taxon>Alphaproteobacteria</taxon>
        <taxon>Hyphomicrobiales</taxon>
        <taxon>Terrihabitans</taxon>
    </lineage>
</organism>
<dbReference type="Pfam" id="PF07475">
    <property type="entry name" value="Hpr_kinase_C"/>
    <property type="match status" value="1"/>
</dbReference>
<dbReference type="Gene3D" id="3.40.50.300">
    <property type="entry name" value="P-loop containing nucleotide triphosphate hydrolases"/>
    <property type="match status" value="1"/>
</dbReference>
<gene>
    <name evidence="2" type="ORF">SCD90_00875</name>
</gene>
<sequence>MSDTSVHASFVSVGGIGVLIRGASGAGKSRLAHILLLRGPLHGYRAALVADDRTFIERREGELFGRAPPELAGLLEIRGLGIARVQHTPEEKIGLIVDLVPVSEVPRLPAASDRSESLWGVTVPRLRTHFVETAFEAILTILKHDHFVLHGYEPLAPREHNGKTGLS</sequence>
<protein>
    <submittedName>
        <fullName evidence="2">HPr kinase/phosphatase C-terminal domain-containing protein</fullName>
    </submittedName>
</protein>
<dbReference type="GO" id="GO:0016301">
    <property type="term" value="F:kinase activity"/>
    <property type="evidence" value="ECO:0007669"/>
    <property type="project" value="UniProtKB-KW"/>
</dbReference>
<dbReference type="Proteomes" id="UP001274321">
    <property type="component" value="Unassembled WGS sequence"/>
</dbReference>
<feature type="domain" description="HPr kinase/phosphorylase C-terminal" evidence="1">
    <location>
        <begin position="3"/>
        <end position="125"/>
    </location>
</feature>
<accession>A0ABU4RIE2</accession>
<dbReference type="InterPro" id="IPR027417">
    <property type="entry name" value="P-loop_NTPase"/>
</dbReference>
<dbReference type="RefSeq" id="WP_319842727.1">
    <property type="nucleotide sequence ID" value="NZ_JAXAFJ010000001.1"/>
</dbReference>
<dbReference type="EMBL" id="JAXAFJ010000001">
    <property type="protein sequence ID" value="MDX6804602.1"/>
    <property type="molecule type" value="Genomic_DNA"/>
</dbReference>
<dbReference type="SUPFAM" id="SSF53795">
    <property type="entry name" value="PEP carboxykinase-like"/>
    <property type="match status" value="1"/>
</dbReference>
<comment type="caution">
    <text evidence="2">The sequence shown here is derived from an EMBL/GenBank/DDBJ whole genome shotgun (WGS) entry which is preliminary data.</text>
</comment>
<dbReference type="InterPro" id="IPR011104">
    <property type="entry name" value="Hpr_kin/Pase_C"/>
</dbReference>